<gene>
    <name evidence="2" type="ORF">GEV33_014457</name>
</gene>
<feature type="compositionally biased region" description="Low complexity" evidence="1">
    <location>
        <begin position="270"/>
        <end position="296"/>
    </location>
</feature>
<feature type="region of interest" description="Disordered" evidence="1">
    <location>
        <begin position="270"/>
        <end position="298"/>
    </location>
</feature>
<dbReference type="GO" id="GO:0000122">
    <property type="term" value="P:negative regulation of transcription by RNA polymerase II"/>
    <property type="evidence" value="ECO:0007669"/>
    <property type="project" value="TreeGrafter"/>
</dbReference>
<name>A0A8J6H4Y6_TENMO</name>
<dbReference type="GO" id="GO:0000978">
    <property type="term" value="F:RNA polymerase II cis-regulatory region sequence-specific DNA binding"/>
    <property type="evidence" value="ECO:0007669"/>
    <property type="project" value="TreeGrafter"/>
</dbReference>
<dbReference type="PANTHER" id="PTHR10071:SF281">
    <property type="entry name" value="BOX A-BINDING FACTOR-RELATED"/>
    <property type="match status" value="1"/>
</dbReference>
<dbReference type="EMBL" id="JABDTM020028836">
    <property type="protein sequence ID" value="KAH0808334.1"/>
    <property type="molecule type" value="Genomic_DNA"/>
</dbReference>
<keyword evidence="3" id="KW-1185">Reference proteome</keyword>
<evidence type="ECO:0000256" key="1">
    <source>
        <dbReference type="SAM" id="MobiDB-lite"/>
    </source>
</evidence>
<protein>
    <submittedName>
        <fullName evidence="2">Uncharacterized protein</fullName>
    </submittedName>
</protein>
<proteinExistence type="predicted"/>
<reference evidence="2" key="1">
    <citation type="journal article" date="2020" name="J Insects Food Feed">
        <title>The yellow mealworm (Tenebrio molitor) genome: a resource for the emerging insects as food and feed industry.</title>
        <authorList>
            <person name="Eriksson T."/>
            <person name="Andere A."/>
            <person name="Kelstrup H."/>
            <person name="Emery V."/>
            <person name="Picard C."/>
        </authorList>
    </citation>
    <scope>NUCLEOTIDE SEQUENCE</scope>
    <source>
        <strain evidence="2">Stoneville</strain>
        <tissue evidence="2">Whole head</tissue>
    </source>
</reference>
<dbReference type="PANTHER" id="PTHR10071">
    <property type="entry name" value="TRANSCRIPTION FACTOR GATA FAMILY MEMBER"/>
    <property type="match status" value="1"/>
</dbReference>
<comment type="caution">
    <text evidence="2">The sequence shown here is derived from an EMBL/GenBank/DDBJ whole genome shotgun (WGS) entry which is preliminary data.</text>
</comment>
<evidence type="ECO:0000313" key="3">
    <source>
        <dbReference type="Proteomes" id="UP000719412"/>
    </source>
</evidence>
<dbReference type="GO" id="GO:0000981">
    <property type="term" value="F:DNA-binding transcription factor activity, RNA polymerase II-specific"/>
    <property type="evidence" value="ECO:0007669"/>
    <property type="project" value="TreeGrafter"/>
</dbReference>
<accession>A0A8J6H4Y6</accession>
<dbReference type="GO" id="GO:0045165">
    <property type="term" value="P:cell fate commitment"/>
    <property type="evidence" value="ECO:0007669"/>
    <property type="project" value="TreeGrafter"/>
</dbReference>
<dbReference type="AlphaFoldDB" id="A0A8J6H4Y6"/>
<dbReference type="GO" id="GO:0005634">
    <property type="term" value="C:nucleus"/>
    <property type="evidence" value="ECO:0007669"/>
    <property type="project" value="TreeGrafter"/>
</dbReference>
<dbReference type="Proteomes" id="UP000719412">
    <property type="component" value="Unassembled WGS sequence"/>
</dbReference>
<organism evidence="2 3">
    <name type="scientific">Tenebrio molitor</name>
    <name type="common">Yellow mealworm beetle</name>
    <dbReference type="NCBI Taxonomy" id="7067"/>
    <lineage>
        <taxon>Eukaryota</taxon>
        <taxon>Metazoa</taxon>
        <taxon>Ecdysozoa</taxon>
        <taxon>Arthropoda</taxon>
        <taxon>Hexapoda</taxon>
        <taxon>Insecta</taxon>
        <taxon>Pterygota</taxon>
        <taxon>Neoptera</taxon>
        <taxon>Endopterygota</taxon>
        <taxon>Coleoptera</taxon>
        <taxon>Polyphaga</taxon>
        <taxon>Cucujiformia</taxon>
        <taxon>Tenebrionidae</taxon>
        <taxon>Tenebrio</taxon>
    </lineage>
</organism>
<sequence length="604" mass="67013">MLVIAVQGEAFVRSIRFLLEAATRNFSTESCNCPLGIFGGPVDGYTCVFDFYFAYETAIGWEECHSRKDSGALRRGPLGTRRSAFNRTWGKKAPLRLCQKAFTGDKRFFTRMSGRTNVCPFTRIILVKWFIVILDDDGIRTTYLTVIASPVPSHIIIATATPAVPREDSRLRRRRSWSLRSGDALSRRDRYPIKSDNRFTSVTQVVVRYIPVERSRPEGCRLTRLLLLAESAERGQEGRDELRQLQDNHHDPLETQPERRARLQRLRTLLQTPQRGHAARTTCLGGSSSSTTPRSPDQIIIEKSKSGSRTSVAPKIGGLAEHGLTFNMQMTKLLFLMHKRNYASRERNRGHHMSVKLPKRLEARRRDKSVQVVNRPLTMKKEGIQTRNRKLSSKSKKKKSGGSCLSLGGMMGDMMKPLDSGKGGFGGGGFGGGMGGGHPHLNAALHPHHAMSHWYQHSTHPQGFVSGPPPPAPPPTASYHHHMSSLSAAGLGLASNGMSIFQRKKKSHSGLGHELARPSVWAGEPSHAEQLKSRSGKLRERPFDAAAAFFIRFICGVCKWGLGDAAATPPPAGPRTSLISMDLAKIDSWIFAKLDEMESADRRK</sequence>
<evidence type="ECO:0000313" key="2">
    <source>
        <dbReference type="EMBL" id="KAH0808334.1"/>
    </source>
</evidence>
<feature type="compositionally biased region" description="Basic residues" evidence="1">
    <location>
        <begin position="387"/>
        <end position="400"/>
    </location>
</feature>
<feature type="region of interest" description="Disordered" evidence="1">
    <location>
        <begin position="382"/>
        <end position="409"/>
    </location>
</feature>
<dbReference type="InterPro" id="IPR039355">
    <property type="entry name" value="Transcription_factor_GATA"/>
</dbReference>
<reference evidence="2" key="2">
    <citation type="submission" date="2021-08" db="EMBL/GenBank/DDBJ databases">
        <authorList>
            <person name="Eriksson T."/>
        </authorList>
    </citation>
    <scope>NUCLEOTIDE SEQUENCE</scope>
    <source>
        <strain evidence="2">Stoneville</strain>
        <tissue evidence="2">Whole head</tissue>
    </source>
</reference>
<dbReference type="GO" id="GO:0045944">
    <property type="term" value="P:positive regulation of transcription by RNA polymerase II"/>
    <property type="evidence" value="ECO:0007669"/>
    <property type="project" value="TreeGrafter"/>
</dbReference>